<evidence type="ECO:0000313" key="3">
    <source>
        <dbReference type="Proteomes" id="UP001519460"/>
    </source>
</evidence>
<keyword evidence="3" id="KW-1185">Reference proteome</keyword>
<organism evidence="2 3">
    <name type="scientific">Batillaria attramentaria</name>
    <dbReference type="NCBI Taxonomy" id="370345"/>
    <lineage>
        <taxon>Eukaryota</taxon>
        <taxon>Metazoa</taxon>
        <taxon>Spiralia</taxon>
        <taxon>Lophotrochozoa</taxon>
        <taxon>Mollusca</taxon>
        <taxon>Gastropoda</taxon>
        <taxon>Caenogastropoda</taxon>
        <taxon>Sorbeoconcha</taxon>
        <taxon>Cerithioidea</taxon>
        <taxon>Batillariidae</taxon>
        <taxon>Batillaria</taxon>
    </lineage>
</organism>
<feature type="region of interest" description="Disordered" evidence="1">
    <location>
        <begin position="1"/>
        <end position="101"/>
    </location>
</feature>
<dbReference type="Proteomes" id="UP001519460">
    <property type="component" value="Unassembled WGS sequence"/>
</dbReference>
<reference evidence="2 3" key="1">
    <citation type="journal article" date="2023" name="Sci. Data">
        <title>Genome assembly of the Korean intertidal mud-creeper Batillaria attramentaria.</title>
        <authorList>
            <person name="Patra A.K."/>
            <person name="Ho P.T."/>
            <person name="Jun S."/>
            <person name="Lee S.J."/>
            <person name="Kim Y."/>
            <person name="Won Y.J."/>
        </authorList>
    </citation>
    <scope>NUCLEOTIDE SEQUENCE [LARGE SCALE GENOMIC DNA]</scope>
    <source>
        <strain evidence="2">Wonlab-2016</strain>
    </source>
</reference>
<evidence type="ECO:0000313" key="2">
    <source>
        <dbReference type="EMBL" id="KAK7484796.1"/>
    </source>
</evidence>
<sequence length="119" mass="12809">MSRTDAPPGTSKTPGSGQTSSPSPDEEDERDAGDRQQQGAMLASSHSNDDRDDDDHSRQPTPYRHDTLETPPHRPRDSPHAARGAWDGHGQEDGAPAEQVGAVTGVTHVVTDRVTWHSP</sequence>
<feature type="compositionally biased region" description="Basic and acidic residues" evidence="1">
    <location>
        <begin position="54"/>
        <end position="80"/>
    </location>
</feature>
<feature type="compositionally biased region" description="Low complexity" evidence="1">
    <location>
        <begin position="7"/>
        <end position="23"/>
    </location>
</feature>
<gene>
    <name evidence="2" type="ORF">BaRGS_00023970</name>
</gene>
<evidence type="ECO:0000256" key="1">
    <source>
        <dbReference type="SAM" id="MobiDB-lite"/>
    </source>
</evidence>
<name>A0ABD0KCB1_9CAEN</name>
<proteinExistence type="predicted"/>
<dbReference type="EMBL" id="JACVVK020000204">
    <property type="protein sequence ID" value="KAK7484796.1"/>
    <property type="molecule type" value="Genomic_DNA"/>
</dbReference>
<protein>
    <submittedName>
        <fullName evidence="2">Uncharacterized protein</fullName>
    </submittedName>
</protein>
<dbReference type="AlphaFoldDB" id="A0ABD0KCB1"/>
<accession>A0ABD0KCB1</accession>
<comment type="caution">
    <text evidence="2">The sequence shown here is derived from an EMBL/GenBank/DDBJ whole genome shotgun (WGS) entry which is preliminary data.</text>
</comment>